<dbReference type="EMBL" id="QXFU01008228">
    <property type="protein sequence ID" value="KAE8956877.1"/>
    <property type="molecule type" value="Genomic_DNA"/>
</dbReference>
<comment type="caution">
    <text evidence="2">The sequence shown here is derived from an EMBL/GenBank/DDBJ whole genome shotgun (WGS) entry which is preliminary data.</text>
</comment>
<sequence length="76" mass="7498">MTADRRVITALVMACAESSADSAIASLASPVPPAASSLDSAGVLFLSSFSSPLRISSSSPSLSSPGRSASPTKANT</sequence>
<protein>
    <submittedName>
        <fullName evidence="2">Uncharacterized protein</fullName>
    </submittedName>
</protein>
<organism evidence="2 3">
    <name type="scientific">Phytophthora rubi</name>
    <dbReference type="NCBI Taxonomy" id="129364"/>
    <lineage>
        <taxon>Eukaryota</taxon>
        <taxon>Sar</taxon>
        <taxon>Stramenopiles</taxon>
        <taxon>Oomycota</taxon>
        <taxon>Peronosporomycetes</taxon>
        <taxon>Peronosporales</taxon>
        <taxon>Peronosporaceae</taxon>
        <taxon>Phytophthora</taxon>
    </lineage>
</organism>
<evidence type="ECO:0000256" key="1">
    <source>
        <dbReference type="SAM" id="MobiDB-lite"/>
    </source>
</evidence>
<dbReference type="Proteomes" id="UP000435112">
    <property type="component" value="Unassembled WGS sequence"/>
</dbReference>
<proteinExistence type="predicted"/>
<name>A0A6A3GKD6_9STRA</name>
<gene>
    <name evidence="2" type="ORF">PR002_g31343</name>
</gene>
<evidence type="ECO:0000313" key="3">
    <source>
        <dbReference type="Proteomes" id="UP000435112"/>
    </source>
</evidence>
<dbReference type="AlphaFoldDB" id="A0A6A3GKD6"/>
<feature type="region of interest" description="Disordered" evidence="1">
    <location>
        <begin position="52"/>
        <end position="76"/>
    </location>
</feature>
<evidence type="ECO:0000313" key="2">
    <source>
        <dbReference type="EMBL" id="KAE8956877.1"/>
    </source>
</evidence>
<accession>A0A6A3GKD6</accession>
<reference evidence="2 3" key="1">
    <citation type="submission" date="2018-09" db="EMBL/GenBank/DDBJ databases">
        <title>Genomic investigation of the strawberry pathogen Phytophthora fragariae indicates pathogenicity is determined by transcriptional variation in three key races.</title>
        <authorList>
            <person name="Adams T.M."/>
            <person name="Armitage A.D."/>
            <person name="Sobczyk M.K."/>
            <person name="Bates H.J."/>
            <person name="Dunwell J.M."/>
            <person name="Nellist C.F."/>
            <person name="Harrison R.J."/>
        </authorList>
    </citation>
    <scope>NUCLEOTIDE SEQUENCE [LARGE SCALE GENOMIC DNA]</scope>
    <source>
        <strain evidence="2 3">SCRP324</strain>
    </source>
</reference>